<sequence>MMVSARYAILVIDDGKRRSFWMDGSAIPLASGWPHSGLEWKI</sequence>
<accession>A0ABW8EWY2</accession>
<dbReference type="Proteomes" id="UP001617427">
    <property type="component" value="Unassembled WGS sequence"/>
</dbReference>
<protein>
    <submittedName>
        <fullName evidence="1">Uncharacterized protein</fullName>
    </submittedName>
</protein>
<dbReference type="EMBL" id="JBIUZV010000002">
    <property type="protein sequence ID" value="MFJ3044823.1"/>
    <property type="molecule type" value="Genomic_DNA"/>
</dbReference>
<organism evidence="1 2">
    <name type="scientific">Herbaspirillum chlorophenolicum</name>
    <dbReference type="NCBI Taxonomy" id="211589"/>
    <lineage>
        <taxon>Bacteria</taxon>
        <taxon>Pseudomonadati</taxon>
        <taxon>Pseudomonadota</taxon>
        <taxon>Betaproteobacteria</taxon>
        <taxon>Burkholderiales</taxon>
        <taxon>Oxalobacteraceae</taxon>
        <taxon>Herbaspirillum</taxon>
    </lineage>
</organism>
<comment type="caution">
    <text evidence="1">The sequence shown here is derived from an EMBL/GenBank/DDBJ whole genome shotgun (WGS) entry which is preliminary data.</text>
</comment>
<name>A0ABW8EWY2_9BURK</name>
<reference evidence="1 2" key="1">
    <citation type="submission" date="2024-10" db="EMBL/GenBank/DDBJ databases">
        <title>The Natural Products Discovery Center: Release of the First 8490 Sequenced Strains for Exploring Actinobacteria Biosynthetic Diversity.</title>
        <authorList>
            <person name="Kalkreuter E."/>
            <person name="Kautsar S.A."/>
            <person name="Yang D."/>
            <person name="Bader C.D."/>
            <person name="Teijaro C.N."/>
            <person name="Fluegel L."/>
            <person name="Davis C.M."/>
            <person name="Simpson J.R."/>
            <person name="Lauterbach L."/>
            <person name="Steele A.D."/>
            <person name="Gui C."/>
            <person name="Meng S."/>
            <person name="Li G."/>
            <person name="Viehrig K."/>
            <person name="Ye F."/>
            <person name="Su P."/>
            <person name="Kiefer A.F."/>
            <person name="Nichols A."/>
            <person name="Cepeda A.J."/>
            <person name="Yan W."/>
            <person name="Fan B."/>
            <person name="Jiang Y."/>
            <person name="Adhikari A."/>
            <person name="Zheng C.-J."/>
            <person name="Schuster L."/>
            <person name="Cowan T.M."/>
            <person name="Smanski M.J."/>
            <person name="Chevrette M.G."/>
            <person name="De Carvalho L.P.S."/>
            <person name="Shen B."/>
        </authorList>
    </citation>
    <scope>NUCLEOTIDE SEQUENCE [LARGE SCALE GENOMIC DNA]</scope>
    <source>
        <strain evidence="1 2">NPDC087045</strain>
    </source>
</reference>
<keyword evidence="2" id="KW-1185">Reference proteome</keyword>
<dbReference type="RefSeq" id="WP_402698320.1">
    <property type="nucleotide sequence ID" value="NZ_JBIUZV010000002.1"/>
</dbReference>
<proteinExistence type="predicted"/>
<evidence type="ECO:0000313" key="2">
    <source>
        <dbReference type="Proteomes" id="UP001617427"/>
    </source>
</evidence>
<evidence type="ECO:0000313" key="1">
    <source>
        <dbReference type="EMBL" id="MFJ3044823.1"/>
    </source>
</evidence>
<gene>
    <name evidence="1" type="ORF">ACIPEN_03225</name>
</gene>